<name>A0ABD3CA69_9LAMI</name>
<dbReference type="InterPro" id="IPR021916">
    <property type="entry name" value="DUF3527"/>
</dbReference>
<dbReference type="Proteomes" id="UP001632038">
    <property type="component" value="Unassembled WGS sequence"/>
</dbReference>
<reference evidence="3" key="1">
    <citation type="journal article" date="2024" name="IScience">
        <title>Strigolactones Initiate the Formation of Haustorium-like Structures in Castilleja.</title>
        <authorList>
            <person name="Buerger M."/>
            <person name="Peterson D."/>
            <person name="Chory J."/>
        </authorList>
    </citation>
    <scope>NUCLEOTIDE SEQUENCE [LARGE SCALE GENOMIC DNA]</scope>
</reference>
<evidence type="ECO:0000313" key="3">
    <source>
        <dbReference type="Proteomes" id="UP001632038"/>
    </source>
</evidence>
<organism evidence="2 3">
    <name type="scientific">Castilleja foliolosa</name>
    <dbReference type="NCBI Taxonomy" id="1961234"/>
    <lineage>
        <taxon>Eukaryota</taxon>
        <taxon>Viridiplantae</taxon>
        <taxon>Streptophyta</taxon>
        <taxon>Embryophyta</taxon>
        <taxon>Tracheophyta</taxon>
        <taxon>Spermatophyta</taxon>
        <taxon>Magnoliopsida</taxon>
        <taxon>eudicotyledons</taxon>
        <taxon>Gunneridae</taxon>
        <taxon>Pentapetalae</taxon>
        <taxon>asterids</taxon>
        <taxon>lamiids</taxon>
        <taxon>Lamiales</taxon>
        <taxon>Orobanchaceae</taxon>
        <taxon>Pedicularideae</taxon>
        <taxon>Castillejinae</taxon>
        <taxon>Castilleja</taxon>
    </lineage>
</organism>
<feature type="compositionally biased region" description="Basic and acidic residues" evidence="1">
    <location>
        <begin position="1"/>
        <end position="26"/>
    </location>
</feature>
<gene>
    <name evidence="2" type="ORF">CASFOL_030027</name>
</gene>
<proteinExistence type="predicted"/>
<dbReference type="PANTHER" id="PTHR31390">
    <property type="entry name" value="EXPRESSED PROTEIN"/>
    <property type="match status" value="1"/>
</dbReference>
<evidence type="ECO:0000313" key="2">
    <source>
        <dbReference type="EMBL" id="KAL3626478.1"/>
    </source>
</evidence>
<sequence>MNVPKDSRNEENIAQHTTEESQESKGESLISNSCSSELNPEQTQVIFNCQQLFIPNTHNIPKHITTFDEKYVLRCLELLHNCALRSAASKVYISPDDKLAIDYPSVTSSPSMINILNSRLVQKSGFIDSNLLEPVFSNLSKSISPPSHKRLISMSSTYTSCSDKSSSSGSASSFQGMLTCTLKDGLPQYTFSADDKSEVYIATLSRSRAGLSDDNVNYEYVYTFCTRKKELEPQSVGTMRVSTSVSLCSDNNSLEIKETRFVLSLSGNDHKDGMQISNHNHNNHRKSRGLTSKVANVFKPSHSYKQRPSVSSAIFEDSQWDPPEDRVCRANRDYYSPNLELAAVILRDVRKNRKEDEQGGWGLKFLKKSGKEASKKTILPSECTSSLNVLVPAGIHGGPKIRCGGPSGLVDRWVSGGRCDCGGWDMGCSLTVLNVGSMIRTNSSCQLDNSSVDLFVQGSKEDVPMFKMANINEGLYYIHFQSTLSSLQSFAIAVAIIHSHSDVLRSKVYRS</sequence>
<accession>A0ABD3CA69</accession>
<dbReference type="AlphaFoldDB" id="A0ABD3CA69"/>
<feature type="region of interest" description="Disordered" evidence="1">
    <location>
        <begin position="1"/>
        <end position="35"/>
    </location>
</feature>
<dbReference type="Pfam" id="PF12043">
    <property type="entry name" value="DUF3527"/>
    <property type="match status" value="1"/>
</dbReference>
<dbReference type="PANTHER" id="PTHR31390:SF2">
    <property type="entry name" value="EXPRESSED PROTEIN"/>
    <property type="match status" value="1"/>
</dbReference>
<evidence type="ECO:0000256" key="1">
    <source>
        <dbReference type="SAM" id="MobiDB-lite"/>
    </source>
</evidence>
<dbReference type="EMBL" id="JAVIJP010000047">
    <property type="protein sequence ID" value="KAL3626478.1"/>
    <property type="molecule type" value="Genomic_DNA"/>
</dbReference>
<comment type="caution">
    <text evidence="2">The sequence shown here is derived from an EMBL/GenBank/DDBJ whole genome shotgun (WGS) entry which is preliminary data.</text>
</comment>
<keyword evidence="3" id="KW-1185">Reference proteome</keyword>
<protein>
    <submittedName>
        <fullName evidence="2">Uncharacterized protein</fullName>
    </submittedName>
</protein>